<keyword evidence="2" id="KW-0812">Transmembrane</keyword>
<feature type="transmembrane region" description="Helical" evidence="2">
    <location>
        <begin position="1297"/>
        <end position="1323"/>
    </location>
</feature>
<dbReference type="InterPro" id="IPR036736">
    <property type="entry name" value="ACP-like_sf"/>
</dbReference>
<sequence length="1545" mass="169622">MDLQGQRYQLSNLLNNRDVTFTLDLIPCYQAIWKRLPEGVKSGKDKSGWHDVEQVHALVKARSPTIAECLHPNSDRPALIEPRTKQSLSHATLARFVQQFDLGLDHPSCSNRRVAVVLPNGPILAVANLAVSNYYTLMAMTPAAGPVQLREDITRAEIGTVLALAEDIPKLQLNDPWVHEAGIRTISVQPRDDLTFDMTPLNCGPLDQRHSHPPKVNSPDDIALMLFTSGSSGTKKLVPISKDNYIARAVWVMDAFELTADDGCLNVMPLHHVGGFFRSLCSNIFAGGSVICCPAFDPTLVVDVIESWRVTWYYGVPTMHHLILQELEGRPNALQNSAMRVICNAAANLPPTLATRLLETFKCTVLPSYGLTECTPVSSAPLSYRLERPGSSGRATGPELAILSMDGRSVEPPKGTTGRICLRGSPVFPGYLKPEGVDRSAFDENGWFETGDLGYMDDDGYLYITGRSKEVINRGGEIISPAEIDEAILSASTDPNNVLYHRVSQVLSFSVPHDTLQETVGVALVLTPDAIRPDLRQLHEGLHGRLERVQFPQCIVYMEGGIPLNQNKPQRIKLSERLNLVTLSDTMRGPDRYTETGPPPLNRPLTEPIAKQPCVLRRDEAISQVKAFSGQPEVFIRENPIDGLFQAIIFNQKADLFDTQALVAYLRVRVPGYEIPTSIRCIDTPMPVNPITGEVDEAAVDKSLAEAEAKLSGGSVKGRAGGDSLRAGRLAGDLRAEFKIRLSVDTLLTSSTVDAITEIVEAQLAKKQNSNGEDTGVRPPQVNKTHSSTNPFLLMVQLIPIMFFFPLKHALLWTTFIYLISETKDLECLKDSVAVRVIHIGLVGAGSKLATEIAGPIGAIMIKWLLIGRYQQGLYPMWGLYHTRWWLTQKAVQVGGKGIFSRWNWTRLLYYRCLGAKIGRNVEIDEKASLGEYDLIELGDGVRVAQCIIRPFAVEANTSMLLGRIRVGPNSTVGLKSILAPGADLPANTQLGPNSSSWEIPKPNEKTADSPPIPLPECHWFWTMFVIEPIAFIVTIIRRVPWAFGIIPIARNYPAPGGDVVLQSARWYASPSRISYHIVARVSNTIGGPLFALMAIIILRKVFNTICGRPQPGPTARESQRQRVRRGMLKRLLPSGSLQWVTQLFGVHYEGVSIVMRALGAKVGKRIYWPSNGPSVGDLDLFEVGNDVVFGSRSFMVTADGYGQDRIRIGDGTMVADRTVLLPGTDIGERVMVGSGALMRRNQYYAPGTIWVGSKKGESFQIPRAGDVTDEKPTKSPFGRAFYDGEANYYVLSQFEIMCYSVFSIGSIAVYWTLGTVTSLVILAHTLESKLVGTADARWRPAAVFGILGIGMAATSIVQAVIAMVVVIAGKWAIMGRRKEGEYHWDRSSYNQRWQAYLAVERLIKKCYGRSGVLGLLTGTHWLVLYLRALGAKIGRDCAIHANGNPSLPITEPDLLTLGDRVAVDDASLVAHLNSRGDFELHPLSVGDRSVMRSGTRLLSAASMGSDACLLEHTLVLSGDHVDDGLTLQGWPAEEAQGARIPFQQ</sequence>
<dbReference type="PROSITE" id="PS50075">
    <property type="entry name" value="CARRIER"/>
    <property type="match status" value="1"/>
</dbReference>
<dbReference type="InterPro" id="IPR000873">
    <property type="entry name" value="AMP-dep_synth/lig_dom"/>
</dbReference>
<dbReference type="EMBL" id="KZ559555">
    <property type="protein sequence ID" value="PLN79772.1"/>
    <property type="molecule type" value="Genomic_DNA"/>
</dbReference>
<dbReference type="Gene3D" id="3.40.50.12780">
    <property type="entry name" value="N-terminal domain of ligase-like"/>
    <property type="match status" value="1"/>
</dbReference>
<feature type="region of interest" description="Disordered" evidence="1">
    <location>
        <begin position="992"/>
        <end position="1011"/>
    </location>
</feature>
<dbReference type="GO" id="GO:0031956">
    <property type="term" value="F:medium-chain fatty acid-CoA ligase activity"/>
    <property type="evidence" value="ECO:0007669"/>
    <property type="project" value="TreeGrafter"/>
</dbReference>
<dbReference type="Gene3D" id="2.160.10.10">
    <property type="entry name" value="Hexapeptide repeat proteins"/>
    <property type="match status" value="2"/>
</dbReference>
<dbReference type="SUPFAM" id="SSF47336">
    <property type="entry name" value="ACP-like"/>
    <property type="match status" value="1"/>
</dbReference>
<dbReference type="InterPro" id="IPR011004">
    <property type="entry name" value="Trimer_LpxA-like_sf"/>
</dbReference>
<dbReference type="PANTHER" id="PTHR43201">
    <property type="entry name" value="ACYL-COA SYNTHETASE"/>
    <property type="match status" value="1"/>
</dbReference>
<organism evidence="4 5">
    <name type="scientific">Aspergillus taichungensis</name>
    <dbReference type="NCBI Taxonomy" id="482145"/>
    <lineage>
        <taxon>Eukaryota</taxon>
        <taxon>Fungi</taxon>
        <taxon>Dikarya</taxon>
        <taxon>Ascomycota</taxon>
        <taxon>Pezizomycotina</taxon>
        <taxon>Eurotiomycetes</taxon>
        <taxon>Eurotiomycetidae</taxon>
        <taxon>Eurotiales</taxon>
        <taxon>Aspergillaceae</taxon>
        <taxon>Aspergillus</taxon>
        <taxon>Aspergillus subgen. Circumdati</taxon>
    </lineage>
</organism>
<feature type="region of interest" description="Disordered" evidence="1">
    <location>
        <begin position="587"/>
        <end position="607"/>
    </location>
</feature>
<protein>
    <submittedName>
        <fullName evidence="4">Acetyl-CoA synthetase-like protein</fullName>
    </submittedName>
</protein>
<dbReference type="InterPro" id="IPR009081">
    <property type="entry name" value="PP-bd_ACP"/>
</dbReference>
<reference evidence="5" key="1">
    <citation type="submission" date="2017-12" db="EMBL/GenBank/DDBJ databases">
        <authorList>
            <consortium name="DOE Joint Genome Institute"/>
            <person name="Mondo S.J."/>
            <person name="Kjaerbolling I."/>
            <person name="Vesth T.C."/>
            <person name="Frisvad J.C."/>
            <person name="Nybo J.L."/>
            <person name="Theobald S."/>
            <person name="Kuo A."/>
            <person name="Bowyer P."/>
            <person name="Matsuda Y."/>
            <person name="Lyhne E.K."/>
            <person name="Kogle M.E."/>
            <person name="Clum A."/>
            <person name="Lipzen A."/>
            <person name="Salamov A."/>
            <person name="Ngan C.Y."/>
            <person name="Daum C."/>
            <person name="Chiniquy J."/>
            <person name="Barry K."/>
            <person name="LaButti K."/>
            <person name="Haridas S."/>
            <person name="Simmons B.A."/>
            <person name="Magnuson J.K."/>
            <person name="Mortensen U.H."/>
            <person name="Larsen T.O."/>
            <person name="Grigoriev I.V."/>
            <person name="Baker S.E."/>
            <person name="Andersen M.R."/>
            <person name="Nordberg H.P."/>
            <person name="Cantor M.N."/>
            <person name="Hua S.X."/>
        </authorList>
    </citation>
    <scope>NUCLEOTIDE SEQUENCE [LARGE SCALE GENOMIC DNA]</scope>
    <source>
        <strain evidence="5">IBT 19404</strain>
    </source>
</reference>
<feature type="domain" description="Carrier" evidence="3">
    <location>
        <begin position="689"/>
        <end position="764"/>
    </location>
</feature>
<dbReference type="PANTHER" id="PTHR43201:SF10">
    <property type="entry name" value="CARRIER DOMAIN-CONTAINING PROTEIN"/>
    <property type="match status" value="1"/>
</dbReference>
<dbReference type="InterPro" id="IPR045851">
    <property type="entry name" value="AMP-bd_C_sf"/>
</dbReference>
<dbReference type="Pfam" id="PF00501">
    <property type="entry name" value="AMP-binding"/>
    <property type="match status" value="1"/>
</dbReference>
<evidence type="ECO:0000313" key="4">
    <source>
        <dbReference type="EMBL" id="PLN79772.1"/>
    </source>
</evidence>
<dbReference type="GO" id="GO:0006631">
    <property type="term" value="P:fatty acid metabolic process"/>
    <property type="evidence" value="ECO:0007669"/>
    <property type="project" value="TreeGrafter"/>
</dbReference>
<keyword evidence="2" id="KW-0472">Membrane</keyword>
<evidence type="ECO:0000256" key="2">
    <source>
        <dbReference type="SAM" id="Phobius"/>
    </source>
</evidence>
<name>A0A2J5HR51_9EURO</name>
<proteinExistence type="predicted"/>
<dbReference type="Proteomes" id="UP000235023">
    <property type="component" value="Unassembled WGS sequence"/>
</dbReference>
<accession>A0A2J5HR51</accession>
<feature type="transmembrane region" description="Helical" evidence="2">
    <location>
        <begin position="1343"/>
        <end position="1369"/>
    </location>
</feature>
<dbReference type="InterPro" id="IPR042099">
    <property type="entry name" value="ANL_N_sf"/>
</dbReference>
<evidence type="ECO:0000256" key="1">
    <source>
        <dbReference type="SAM" id="MobiDB-lite"/>
    </source>
</evidence>
<keyword evidence="2" id="KW-1133">Transmembrane helix</keyword>
<dbReference type="Pfam" id="PF00550">
    <property type="entry name" value="PP-binding"/>
    <property type="match status" value="1"/>
</dbReference>
<evidence type="ECO:0000313" key="5">
    <source>
        <dbReference type="Proteomes" id="UP000235023"/>
    </source>
</evidence>
<keyword evidence="5" id="KW-1185">Reference proteome</keyword>
<dbReference type="OrthoDB" id="3633556at2759"/>
<feature type="transmembrane region" description="Helical" evidence="2">
    <location>
        <begin position="1078"/>
        <end position="1099"/>
    </location>
</feature>
<dbReference type="SUPFAM" id="SSF51161">
    <property type="entry name" value="Trimeric LpxA-like enzymes"/>
    <property type="match status" value="3"/>
</dbReference>
<dbReference type="Gene3D" id="3.30.300.30">
    <property type="match status" value="1"/>
</dbReference>
<dbReference type="SUPFAM" id="SSF56801">
    <property type="entry name" value="Acetyl-CoA synthetase-like"/>
    <property type="match status" value="1"/>
</dbReference>
<evidence type="ECO:0000259" key="3">
    <source>
        <dbReference type="PROSITE" id="PS50075"/>
    </source>
</evidence>
<dbReference type="Gene3D" id="1.10.1200.10">
    <property type="entry name" value="ACP-like"/>
    <property type="match status" value="1"/>
</dbReference>
<gene>
    <name evidence="4" type="ORF">BDW42DRAFT_186489</name>
</gene>